<keyword evidence="11" id="KW-1185">Reference proteome</keyword>
<keyword evidence="7" id="KW-0812">Transmembrane</keyword>
<evidence type="ECO:0000256" key="4">
    <source>
        <dbReference type="ARBA" id="ARBA00023224"/>
    </source>
</evidence>
<keyword evidence="2" id="KW-1003">Cell membrane</keyword>
<dbReference type="PROSITE" id="PS50111">
    <property type="entry name" value="CHEMOTAXIS_TRANSDUC_2"/>
    <property type="match status" value="1"/>
</dbReference>
<dbReference type="InterPro" id="IPR004090">
    <property type="entry name" value="Chemotax_Me-accpt_rcpt"/>
</dbReference>
<dbReference type="PROSITE" id="PS50885">
    <property type="entry name" value="HAMP"/>
    <property type="match status" value="1"/>
</dbReference>
<name>A0ABS5MH83_9BACI</name>
<dbReference type="Pfam" id="PF12729">
    <property type="entry name" value="4HB_MCP_1"/>
    <property type="match status" value="1"/>
</dbReference>
<evidence type="ECO:0000259" key="8">
    <source>
        <dbReference type="PROSITE" id="PS50111"/>
    </source>
</evidence>
<accession>A0ABS5MH83</accession>
<feature type="domain" description="HAMP" evidence="9">
    <location>
        <begin position="206"/>
        <end position="259"/>
    </location>
</feature>
<evidence type="ECO:0000256" key="7">
    <source>
        <dbReference type="SAM" id="Phobius"/>
    </source>
</evidence>
<comment type="similarity">
    <text evidence="5">Belongs to the methyl-accepting chemotaxis (MCP) protein family.</text>
</comment>
<feature type="transmembrane region" description="Helical" evidence="7">
    <location>
        <begin position="181"/>
        <end position="209"/>
    </location>
</feature>
<evidence type="ECO:0000256" key="2">
    <source>
        <dbReference type="ARBA" id="ARBA00022475"/>
    </source>
</evidence>
<feature type="domain" description="Methyl-accepting transducer" evidence="8">
    <location>
        <begin position="278"/>
        <end position="528"/>
    </location>
</feature>
<evidence type="ECO:0000256" key="6">
    <source>
        <dbReference type="PROSITE-ProRule" id="PRU00284"/>
    </source>
</evidence>
<evidence type="ECO:0000313" key="11">
    <source>
        <dbReference type="Proteomes" id="UP000681870"/>
    </source>
</evidence>
<evidence type="ECO:0000256" key="1">
    <source>
        <dbReference type="ARBA" id="ARBA00004236"/>
    </source>
</evidence>
<sequence>MKNLFNFKSIRTRILFLFSTVLFFVVIYSAFSLYSINLINKESKEIVNKQLALLMLDEDISYDMANRSALLRGYFLLEDESLRQQFENEVEASIALENELMELSDSESTKELLNKKYEWGTLTDKALQAYDRGDKEAALQIMQMEVMPLGTEITQGFEEATEHRKEIINELGQNMVNDGELMMVLTIILSIASIVIGTTLAIFASNMIAKRIKLVMERMQTISDGDLSQEDLISNDRDEIGQLVHMTNKMSMSIRALLNQIKYVSTTLATQSTELTQSTNEVKTGAEQIAMTMEELANGTETQADSAGELSSAMSSFAVQVQEADESGAAIETHSKNVLDLTNTGRDLMKSSTTQMRKVDEIVHGAVGKVEGLHEHTQKITNLVSIIRDVAEQTNLLALNAAIEAARAGEHGKGFAVVADEVRKLAEQVALSVNDITDTVMSIQSESTLVTESLQEGYKEVQIGTEQIESTGDTFSQITEAVSSMVENISTITSNLSSIAANSQEMNGSIQEIAAISEESAAGVEETSASAEQVRGSMEEVADSSKKLATLAEELNDLVGNFKL</sequence>
<dbReference type="SMART" id="SM00283">
    <property type="entry name" value="MA"/>
    <property type="match status" value="1"/>
</dbReference>
<dbReference type="RefSeq" id="WP_211742442.1">
    <property type="nucleotide sequence ID" value="NZ_JAGXBY010000006.1"/>
</dbReference>
<dbReference type="PRINTS" id="PR00260">
    <property type="entry name" value="CHEMTRNSDUCR"/>
</dbReference>
<keyword evidence="7" id="KW-1133">Transmembrane helix</keyword>
<dbReference type="Pfam" id="PF00015">
    <property type="entry name" value="MCPsignal"/>
    <property type="match status" value="1"/>
</dbReference>
<dbReference type="Pfam" id="PF00672">
    <property type="entry name" value="HAMP"/>
    <property type="match status" value="1"/>
</dbReference>
<dbReference type="CDD" id="cd11386">
    <property type="entry name" value="MCP_signal"/>
    <property type="match status" value="1"/>
</dbReference>
<evidence type="ECO:0000313" key="10">
    <source>
        <dbReference type="EMBL" id="MBS3681702.1"/>
    </source>
</evidence>
<organism evidence="10 11">
    <name type="scientific">Ornithinibacillus massiliensis</name>
    <dbReference type="NCBI Taxonomy" id="1944633"/>
    <lineage>
        <taxon>Bacteria</taxon>
        <taxon>Bacillati</taxon>
        <taxon>Bacillota</taxon>
        <taxon>Bacilli</taxon>
        <taxon>Bacillales</taxon>
        <taxon>Bacillaceae</taxon>
        <taxon>Ornithinibacillus</taxon>
    </lineage>
</organism>
<keyword evidence="4 6" id="KW-0807">Transducer</keyword>
<keyword evidence="3 7" id="KW-0472">Membrane</keyword>
<dbReference type="PANTHER" id="PTHR32089">
    <property type="entry name" value="METHYL-ACCEPTING CHEMOTAXIS PROTEIN MCPB"/>
    <property type="match status" value="1"/>
</dbReference>
<dbReference type="EMBL" id="JAGXBY010000006">
    <property type="protein sequence ID" value="MBS3681702.1"/>
    <property type="molecule type" value="Genomic_DNA"/>
</dbReference>
<dbReference type="InterPro" id="IPR004089">
    <property type="entry name" value="MCPsignal_dom"/>
</dbReference>
<comment type="caution">
    <text evidence="10">The sequence shown here is derived from an EMBL/GenBank/DDBJ whole genome shotgun (WGS) entry which is preliminary data.</text>
</comment>
<reference evidence="10 11" key="1">
    <citation type="submission" date="2021-05" db="EMBL/GenBank/DDBJ databases">
        <title>Ornithinibacillus massiliensis sp. nov.</title>
        <authorList>
            <person name="Iwaza R."/>
            <person name="Lagier J.-C."/>
            <person name="Raoult D."/>
        </authorList>
    </citation>
    <scope>NUCLEOTIDE SEQUENCE [LARGE SCALE GENOMIC DNA]</scope>
    <source>
        <strain evidence="10 11">Marseille-P3601</strain>
    </source>
</reference>
<dbReference type="SMART" id="SM00304">
    <property type="entry name" value="HAMP"/>
    <property type="match status" value="1"/>
</dbReference>
<dbReference type="Gene3D" id="1.10.287.950">
    <property type="entry name" value="Methyl-accepting chemotaxis protein"/>
    <property type="match status" value="1"/>
</dbReference>
<dbReference type="SUPFAM" id="SSF58104">
    <property type="entry name" value="Methyl-accepting chemotaxis protein (MCP) signaling domain"/>
    <property type="match status" value="1"/>
</dbReference>
<dbReference type="Gene3D" id="6.10.340.10">
    <property type="match status" value="1"/>
</dbReference>
<evidence type="ECO:0000256" key="3">
    <source>
        <dbReference type="ARBA" id="ARBA00023136"/>
    </source>
</evidence>
<evidence type="ECO:0000259" key="9">
    <source>
        <dbReference type="PROSITE" id="PS50885"/>
    </source>
</evidence>
<evidence type="ECO:0000256" key="5">
    <source>
        <dbReference type="ARBA" id="ARBA00029447"/>
    </source>
</evidence>
<feature type="transmembrane region" description="Helical" evidence="7">
    <location>
        <begin position="12"/>
        <end position="34"/>
    </location>
</feature>
<dbReference type="CDD" id="cd06225">
    <property type="entry name" value="HAMP"/>
    <property type="match status" value="1"/>
</dbReference>
<dbReference type="PANTHER" id="PTHR32089:SF112">
    <property type="entry name" value="LYSOZYME-LIKE PROTEIN-RELATED"/>
    <property type="match status" value="1"/>
</dbReference>
<dbReference type="Proteomes" id="UP000681870">
    <property type="component" value="Unassembled WGS sequence"/>
</dbReference>
<dbReference type="InterPro" id="IPR003660">
    <property type="entry name" value="HAMP_dom"/>
</dbReference>
<comment type="subcellular location">
    <subcellularLocation>
        <location evidence="1">Cell membrane</location>
    </subcellularLocation>
</comment>
<gene>
    <name evidence="10" type="ORF">KGF86_16020</name>
</gene>
<protein>
    <submittedName>
        <fullName evidence="10">Methyl-accepting chemotaxis protein</fullName>
    </submittedName>
</protein>
<proteinExistence type="inferred from homology"/>
<dbReference type="InterPro" id="IPR024478">
    <property type="entry name" value="HlyB_4HB_MCP"/>
</dbReference>